<feature type="transmembrane region" description="Helical" evidence="7">
    <location>
        <begin position="174"/>
        <end position="197"/>
    </location>
</feature>
<evidence type="ECO:0000259" key="9">
    <source>
        <dbReference type="Pfam" id="PF14416"/>
    </source>
</evidence>
<name>A0A8J5YCX1_9ROSI</name>
<dbReference type="PANTHER" id="PTHR32285">
    <property type="entry name" value="PROTEIN TRICHOME BIREFRINGENCE-LIKE 9-RELATED"/>
    <property type="match status" value="1"/>
</dbReference>
<dbReference type="EMBL" id="JAHUZN010000011">
    <property type="protein sequence ID" value="KAG8477706.1"/>
    <property type="molecule type" value="Genomic_DNA"/>
</dbReference>
<dbReference type="GO" id="GO:0005794">
    <property type="term" value="C:Golgi apparatus"/>
    <property type="evidence" value="ECO:0007669"/>
    <property type="project" value="TreeGrafter"/>
</dbReference>
<feature type="domain" description="Trichome birefringence-like C-terminal" evidence="8">
    <location>
        <begin position="199"/>
        <end position="314"/>
    </location>
</feature>
<evidence type="ECO:0000256" key="4">
    <source>
        <dbReference type="ARBA" id="ARBA00022968"/>
    </source>
</evidence>
<dbReference type="InterPro" id="IPR025846">
    <property type="entry name" value="TBL_N"/>
</dbReference>
<evidence type="ECO:0000313" key="10">
    <source>
        <dbReference type="EMBL" id="KAG8477706.1"/>
    </source>
</evidence>
<evidence type="ECO:0000256" key="5">
    <source>
        <dbReference type="ARBA" id="ARBA00022989"/>
    </source>
</evidence>
<feature type="domain" description="Trichome birefringence-like C-terminal" evidence="8">
    <location>
        <begin position="361"/>
        <end position="462"/>
    </location>
</feature>
<feature type="transmembrane region" description="Helical" evidence="7">
    <location>
        <begin position="32"/>
        <end position="52"/>
    </location>
</feature>
<dbReference type="GO" id="GO:0016413">
    <property type="term" value="F:O-acetyltransferase activity"/>
    <property type="evidence" value="ECO:0007669"/>
    <property type="project" value="InterPro"/>
</dbReference>
<reference evidence="10 11" key="1">
    <citation type="journal article" date="2021" name="bioRxiv">
        <title>The Gossypium anomalum genome as a resource for cotton improvement and evolutionary analysis of hybrid incompatibility.</title>
        <authorList>
            <person name="Grover C.E."/>
            <person name="Yuan D."/>
            <person name="Arick M.A."/>
            <person name="Miller E.R."/>
            <person name="Hu G."/>
            <person name="Peterson D.G."/>
            <person name="Wendel J.F."/>
            <person name="Udall J.A."/>
        </authorList>
    </citation>
    <scope>NUCLEOTIDE SEQUENCE [LARGE SCALE GENOMIC DNA]</scope>
    <source>
        <strain evidence="10">JFW-Udall</strain>
        <tissue evidence="10">Leaf</tissue>
    </source>
</reference>
<dbReference type="OrthoDB" id="630188at2759"/>
<evidence type="ECO:0000256" key="3">
    <source>
        <dbReference type="ARBA" id="ARBA00022692"/>
    </source>
</evidence>
<dbReference type="Pfam" id="PF14416">
    <property type="entry name" value="PMR5N"/>
    <property type="match status" value="1"/>
</dbReference>
<dbReference type="InterPro" id="IPR026057">
    <property type="entry name" value="TBL_C"/>
</dbReference>
<dbReference type="Proteomes" id="UP000701853">
    <property type="component" value="Chromosome 11"/>
</dbReference>
<keyword evidence="4" id="KW-0735">Signal-anchor</keyword>
<keyword evidence="3 7" id="KW-0812">Transmembrane</keyword>
<protein>
    <recommendedName>
        <fullName evidence="12">Trichome birefringence-like N-terminal domain-containing protein</fullName>
    </recommendedName>
</protein>
<sequence>MTKNTTSQDSSKTITHLDFSKKSKNFNPLEPFLGVLGFTLVTCLFIGAFFYLDYRAVLHPGFSLFGRCGTTTPSSLPSEAKAAIAKVPANVNGRLGFLDGGGDTCDIYDGKWVWDDNYPLYQSQDCPFADSGFRCLENGRPDSYYTKWRWQPHDCDLPRFNATMMLEKLRNRRLAFIVTPLEGTNGNLCFACLLLLFPTRIQFMRSPYLVVQGSPPKGSPKDVRMTLKLDHVTWTHRQWKDADVLVFNSGHWWSYAKTIKHGCYFQEGMEVKMKMDLTNAFQKSIETLVDFVASQVDTKKTQVMLRTYAPVHFRYAPFLFSLTINASFLIPVPFFLFTIFTLSAIDIKIVTLQDATLNIYVQRGTWNTGGHCHQLKLPDFGPLPNNTGKLVDIVSGVLSKHPQGFQVIKLMNVTPMTYQRQDGHTSLYHFGPGYGPGPMNRQDCSHWCLPGVPDTWNELVYALFLQREYSRS</sequence>
<organism evidence="10 11">
    <name type="scientific">Gossypium anomalum</name>
    <dbReference type="NCBI Taxonomy" id="47600"/>
    <lineage>
        <taxon>Eukaryota</taxon>
        <taxon>Viridiplantae</taxon>
        <taxon>Streptophyta</taxon>
        <taxon>Embryophyta</taxon>
        <taxon>Tracheophyta</taxon>
        <taxon>Spermatophyta</taxon>
        <taxon>Magnoliopsida</taxon>
        <taxon>eudicotyledons</taxon>
        <taxon>Gunneridae</taxon>
        <taxon>Pentapetalae</taxon>
        <taxon>rosids</taxon>
        <taxon>malvids</taxon>
        <taxon>Malvales</taxon>
        <taxon>Malvaceae</taxon>
        <taxon>Malvoideae</taxon>
        <taxon>Gossypium</taxon>
    </lineage>
</organism>
<dbReference type="InterPro" id="IPR029962">
    <property type="entry name" value="TBL"/>
</dbReference>
<evidence type="ECO:0000256" key="2">
    <source>
        <dbReference type="ARBA" id="ARBA00007727"/>
    </source>
</evidence>
<proteinExistence type="inferred from homology"/>
<gene>
    <name evidence="10" type="ORF">CXB51_027655</name>
</gene>
<evidence type="ECO:0000256" key="7">
    <source>
        <dbReference type="SAM" id="Phobius"/>
    </source>
</evidence>
<feature type="domain" description="Trichome birefringence-like N-terminal" evidence="9">
    <location>
        <begin position="104"/>
        <end position="156"/>
    </location>
</feature>
<keyword evidence="11" id="KW-1185">Reference proteome</keyword>
<keyword evidence="5 7" id="KW-1133">Transmembrane helix</keyword>
<dbReference type="Pfam" id="PF13839">
    <property type="entry name" value="PC-Esterase"/>
    <property type="match status" value="2"/>
</dbReference>
<keyword evidence="6 7" id="KW-0472">Membrane</keyword>
<evidence type="ECO:0000256" key="6">
    <source>
        <dbReference type="ARBA" id="ARBA00023136"/>
    </source>
</evidence>
<dbReference type="PANTHER" id="PTHR32285:SF212">
    <property type="entry name" value="PROTEIN TRICHOME BIREFRINGENCE-LIKE 11"/>
    <property type="match status" value="1"/>
</dbReference>
<accession>A0A8J5YCX1</accession>
<feature type="transmembrane region" description="Helical" evidence="7">
    <location>
        <begin position="318"/>
        <end position="342"/>
    </location>
</feature>
<comment type="similarity">
    <text evidence="2">Belongs to the PC-esterase family. TBL subfamily.</text>
</comment>
<evidence type="ECO:0008006" key="12">
    <source>
        <dbReference type="Google" id="ProtNLM"/>
    </source>
</evidence>
<comment type="caution">
    <text evidence="10">The sequence shown here is derived from an EMBL/GenBank/DDBJ whole genome shotgun (WGS) entry which is preliminary data.</text>
</comment>
<comment type="subcellular location">
    <subcellularLocation>
        <location evidence="1">Membrane</location>
        <topology evidence="1">Single-pass membrane protein</topology>
    </subcellularLocation>
</comment>
<evidence type="ECO:0000313" key="11">
    <source>
        <dbReference type="Proteomes" id="UP000701853"/>
    </source>
</evidence>
<evidence type="ECO:0000256" key="1">
    <source>
        <dbReference type="ARBA" id="ARBA00004167"/>
    </source>
</evidence>
<dbReference type="AlphaFoldDB" id="A0A8J5YCX1"/>
<evidence type="ECO:0000259" key="8">
    <source>
        <dbReference type="Pfam" id="PF13839"/>
    </source>
</evidence>
<dbReference type="GO" id="GO:0016020">
    <property type="term" value="C:membrane"/>
    <property type="evidence" value="ECO:0007669"/>
    <property type="project" value="UniProtKB-SubCell"/>
</dbReference>